<sequence length="59" mass="5931">MTTQTLISGYANYTTPSAISNAVADEAPAISPTATVTTSSQACITTISMTVTATIDNGC</sequence>
<name>A0A1H1S3Q3_9CORY</name>
<dbReference type="Proteomes" id="UP000182237">
    <property type="component" value="Chromosome I"/>
</dbReference>
<dbReference type="RefSeq" id="WP_155860843.1">
    <property type="nucleotide sequence ID" value="NZ_LT629765.1"/>
</dbReference>
<dbReference type="EMBL" id="LT629765">
    <property type="protein sequence ID" value="SDS42376.1"/>
    <property type="molecule type" value="Genomic_DNA"/>
</dbReference>
<protein>
    <submittedName>
        <fullName evidence="1">Uncharacterized protein</fullName>
    </submittedName>
</protein>
<accession>A0A1H1S3Q3</accession>
<proteinExistence type="predicted"/>
<dbReference type="OrthoDB" id="5196741at2"/>
<dbReference type="InterPro" id="IPR049906">
    <property type="entry name" value="LxmA-like_leader"/>
</dbReference>
<dbReference type="AlphaFoldDB" id="A0A1H1S3Q3"/>
<evidence type="ECO:0000313" key="1">
    <source>
        <dbReference type="EMBL" id="SDS42376.1"/>
    </source>
</evidence>
<evidence type="ECO:0000313" key="2">
    <source>
        <dbReference type="Proteomes" id="UP000182237"/>
    </source>
</evidence>
<organism evidence="1 2">
    <name type="scientific">Corynebacterium timonense</name>
    <dbReference type="NCBI Taxonomy" id="441500"/>
    <lineage>
        <taxon>Bacteria</taxon>
        <taxon>Bacillati</taxon>
        <taxon>Actinomycetota</taxon>
        <taxon>Actinomycetes</taxon>
        <taxon>Mycobacteriales</taxon>
        <taxon>Corynebacteriaceae</taxon>
        <taxon>Corynebacterium</taxon>
    </lineage>
</organism>
<dbReference type="NCBIfam" id="NF038146">
    <property type="entry name" value="LxmA_leader"/>
    <property type="match status" value="1"/>
</dbReference>
<reference evidence="1 2" key="1">
    <citation type="submission" date="2016-10" db="EMBL/GenBank/DDBJ databases">
        <authorList>
            <person name="de Groot N.N."/>
        </authorList>
    </citation>
    <scope>NUCLEOTIDE SEQUENCE [LARGE SCALE GENOMIC DNA]</scope>
    <source>
        <strain evidence="1 2">DSM 45434</strain>
    </source>
</reference>
<gene>
    <name evidence="1" type="ORF">SAMN04488539_1649</name>
</gene>
<keyword evidence="2" id="KW-1185">Reference proteome</keyword>